<dbReference type="AlphaFoldDB" id="X0SX44"/>
<sequence length="227" mass="26327">FSSLTESVLQRVAQELEAEGKIRILSFAPLFLFSQDSLDFLCQTILRFLAQFHKKNPEQKGVSLERIKKRFELHPRILSLGLKHLSRAGQIKESEDKLALSEFMMTLTPEEEGILRELEDLCLKGEFRSLSFEDLRNRFRLSSKKLDKLLSFLIERKKIVQGKDGLILHSKWLDEIILRIEESGKKELAVADFKELTGLTRKYAIPLLELLDQMGVTRRKGQTREIL</sequence>
<dbReference type="SUPFAM" id="SSF46785">
    <property type="entry name" value="Winged helix' DNA-binding domain"/>
    <property type="match status" value="2"/>
</dbReference>
<evidence type="ECO:0008006" key="4">
    <source>
        <dbReference type="Google" id="ProtNLM"/>
    </source>
</evidence>
<dbReference type="GO" id="GO:0005525">
    <property type="term" value="F:GTP binding"/>
    <property type="evidence" value="ECO:0007669"/>
    <property type="project" value="InterPro"/>
</dbReference>
<gene>
    <name evidence="3" type="ORF">S01H1_02477</name>
</gene>
<feature type="domain" description="Translation elongation factor SelB winged helix type 2" evidence="1">
    <location>
        <begin position="47"/>
        <end position="100"/>
    </location>
</feature>
<dbReference type="EMBL" id="BARS01001195">
    <property type="protein sequence ID" value="GAF85783.1"/>
    <property type="molecule type" value="Genomic_DNA"/>
</dbReference>
<dbReference type="InterPro" id="IPR036388">
    <property type="entry name" value="WH-like_DNA-bd_sf"/>
</dbReference>
<proteinExistence type="predicted"/>
<dbReference type="GO" id="GO:0003723">
    <property type="term" value="F:RNA binding"/>
    <property type="evidence" value="ECO:0007669"/>
    <property type="project" value="InterPro"/>
</dbReference>
<reference evidence="3" key="1">
    <citation type="journal article" date="2014" name="Front. Microbiol.">
        <title>High frequency of phylogenetically diverse reductive dehalogenase-homologous genes in deep subseafloor sedimentary metagenomes.</title>
        <authorList>
            <person name="Kawai M."/>
            <person name="Futagami T."/>
            <person name="Toyoda A."/>
            <person name="Takaki Y."/>
            <person name="Nishi S."/>
            <person name="Hori S."/>
            <person name="Arai W."/>
            <person name="Tsubouchi T."/>
            <person name="Morono Y."/>
            <person name="Uchiyama I."/>
            <person name="Ito T."/>
            <person name="Fujiyama A."/>
            <person name="Inagaki F."/>
            <person name="Takami H."/>
        </authorList>
    </citation>
    <scope>NUCLEOTIDE SEQUENCE</scope>
    <source>
        <strain evidence="3">Expedition CK06-06</strain>
    </source>
</reference>
<dbReference type="GO" id="GO:0003746">
    <property type="term" value="F:translation elongation factor activity"/>
    <property type="evidence" value="ECO:0007669"/>
    <property type="project" value="InterPro"/>
</dbReference>
<evidence type="ECO:0000259" key="1">
    <source>
        <dbReference type="Pfam" id="PF09106"/>
    </source>
</evidence>
<evidence type="ECO:0000313" key="3">
    <source>
        <dbReference type="EMBL" id="GAF85783.1"/>
    </source>
</evidence>
<dbReference type="GO" id="GO:0001514">
    <property type="term" value="P:selenocysteine incorporation"/>
    <property type="evidence" value="ECO:0007669"/>
    <property type="project" value="InterPro"/>
</dbReference>
<dbReference type="GO" id="GO:0005737">
    <property type="term" value="C:cytoplasm"/>
    <property type="evidence" value="ECO:0007669"/>
    <property type="project" value="InterPro"/>
</dbReference>
<dbReference type="InterPro" id="IPR036390">
    <property type="entry name" value="WH_DNA-bd_sf"/>
</dbReference>
<dbReference type="Pfam" id="PF09107">
    <property type="entry name" value="WHD_3rd_SelB"/>
    <property type="match status" value="1"/>
</dbReference>
<organism evidence="3">
    <name type="scientific">marine sediment metagenome</name>
    <dbReference type="NCBI Taxonomy" id="412755"/>
    <lineage>
        <taxon>unclassified sequences</taxon>
        <taxon>metagenomes</taxon>
        <taxon>ecological metagenomes</taxon>
    </lineage>
</organism>
<dbReference type="InterPro" id="IPR015191">
    <property type="entry name" value="SelB_WHD4"/>
</dbReference>
<dbReference type="Gene3D" id="1.10.10.2770">
    <property type="match status" value="1"/>
</dbReference>
<accession>X0SX44</accession>
<evidence type="ECO:0000259" key="2">
    <source>
        <dbReference type="Pfam" id="PF09107"/>
    </source>
</evidence>
<comment type="caution">
    <text evidence="3">The sequence shown here is derived from an EMBL/GenBank/DDBJ whole genome shotgun (WGS) entry which is preliminary data.</text>
</comment>
<protein>
    <recommendedName>
        <fullName evidence="4">Translation elongation factor SelB winged helix type 3 domain-containing protein</fullName>
    </recommendedName>
</protein>
<dbReference type="Gene3D" id="1.10.10.10">
    <property type="entry name" value="Winged helix-like DNA-binding domain superfamily/Winged helix DNA-binding domain"/>
    <property type="match status" value="1"/>
</dbReference>
<feature type="non-terminal residue" evidence="3">
    <location>
        <position position="1"/>
    </location>
</feature>
<dbReference type="Pfam" id="PF09106">
    <property type="entry name" value="WHD_2nd_SelB"/>
    <property type="match status" value="1"/>
</dbReference>
<feature type="domain" description="Elongation factor SelB fourth winged-helix" evidence="2">
    <location>
        <begin position="185"/>
        <end position="224"/>
    </location>
</feature>
<dbReference type="InterPro" id="IPR015190">
    <property type="entry name" value="Elong_fac_SelB-wing-hlx_typ-2"/>
</dbReference>
<name>X0SX44_9ZZZZ</name>